<dbReference type="InterPro" id="IPR036852">
    <property type="entry name" value="Peptidase_S8/S53_dom_sf"/>
</dbReference>
<evidence type="ECO:0000256" key="5">
    <source>
        <dbReference type="PROSITE-ProRule" id="PRU01240"/>
    </source>
</evidence>
<feature type="active site" description="Charge relay system" evidence="5">
    <location>
        <position position="504"/>
    </location>
</feature>
<dbReference type="AlphaFoldDB" id="A0AAN8NXE1"/>
<dbReference type="EMBL" id="JAVHNR010000003">
    <property type="protein sequence ID" value="KAK6347856.1"/>
    <property type="molecule type" value="Genomic_DNA"/>
</dbReference>
<feature type="active site" description="Charge relay system" evidence="5">
    <location>
        <position position="315"/>
    </location>
</feature>
<evidence type="ECO:0000256" key="1">
    <source>
        <dbReference type="ARBA" id="ARBA00011073"/>
    </source>
</evidence>
<dbReference type="PANTHER" id="PTHR43806">
    <property type="entry name" value="PEPTIDASE S8"/>
    <property type="match status" value="1"/>
</dbReference>
<evidence type="ECO:0000256" key="7">
    <source>
        <dbReference type="SAM" id="Phobius"/>
    </source>
</evidence>
<feature type="compositionally biased region" description="Basic residues" evidence="6">
    <location>
        <begin position="196"/>
        <end position="209"/>
    </location>
</feature>
<comment type="caution">
    <text evidence="10">The sequence shown here is derived from an EMBL/GenBank/DDBJ whole genome shotgun (WGS) entry which is preliminary data.</text>
</comment>
<keyword evidence="7" id="KW-0812">Transmembrane</keyword>
<dbReference type="PROSITE" id="PS51892">
    <property type="entry name" value="SUBTILASE"/>
    <property type="match status" value="1"/>
</dbReference>
<dbReference type="InterPro" id="IPR050131">
    <property type="entry name" value="Peptidase_S8_subtilisin-like"/>
</dbReference>
<keyword evidence="7" id="KW-0472">Membrane</keyword>
<dbReference type="Proteomes" id="UP001313282">
    <property type="component" value="Unassembled WGS sequence"/>
</dbReference>
<evidence type="ECO:0000256" key="3">
    <source>
        <dbReference type="ARBA" id="ARBA00022801"/>
    </source>
</evidence>
<dbReference type="PROSITE" id="PS00137">
    <property type="entry name" value="SUBTILASE_HIS"/>
    <property type="match status" value="1"/>
</dbReference>
<dbReference type="Gene3D" id="3.40.50.200">
    <property type="entry name" value="Peptidase S8/S53 domain"/>
    <property type="match status" value="1"/>
</dbReference>
<evidence type="ECO:0000313" key="10">
    <source>
        <dbReference type="EMBL" id="KAK6347856.1"/>
    </source>
</evidence>
<reference evidence="10 11" key="1">
    <citation type="submission" date="2019-10" db="EMBL/GenBank/DDBJ databases">
        <authorList>
            <person name="Palmer J.M."/>
        </authorList>
    </citation>
    <scope>NUCLEOTIDE SEQUENCE [LARGE SCALE GENOMIC DNA]</scope>
    <source>
        <strain evidence="10 11">TWF718</strain>
    </source>
</reference>
<keyword evidence="4 5" id="KW-0720">Serine protease</keyword>
<evidence type="ECO:0000313" key="11">
    <source>
        <dbReference type="Proteomes" id="UP001313282"/>
    </source>
</evidence>
<dbReference type="GO" id="GO:0006508">
    <property type="term" value="P:proteolysis"/>
    <property type="evidence" value="ECO:0007669"/>
    <property type="project" value="UniProtKB-KW"/>
</dbReference>
<feature type="chain" id="PRO_5042863504" evidence="8">
    <location>
        <begin position="33"/>
        <end position="589"/>
    </location>
</feature>
<evidence type="ECO:0000256" key="6">
    <source>
        <dbReference type="SAM" id="MobiDB-lite"/>
    </source>
</evidence>
<evidence type="ECO:0000259" key="9">
    <source>
        <dbReference type="Pfam" id="PF00082"/>
    </source>
</evidence>
<dbReference type="InterPro" id="IPR023828">
    <property type="entry name" value="Peptidase_S8_Ser-AS"/>
</dbReference>
<feature type="region of interest" description="Disordered" evidence="6">
    <location>
        <begin position="181"/>
        <end position="224"/>
    </location>
</feature>
<sequence>MPKYINTNPVTILLILTLQLLIIIIQTSQIEAKVINYPKIGTWEKQYMEYNIPFHIPSTLEKAGHTRETAAELAGKFLDEAKSHLLPPQDYAVSGVVSKYLGPFVYTLKVPASDTKARAWIKQAVRGVYKEIFAAVLSSYLTPRINVPPPTVLIERDIIPQAALRMPQPLDFTRNTSAQAAAVGPLGDTTTPGHNKTGHYRHRDQRKRSTNLDKRAQGDEEGMDPNIEMIWGIEDMTMLSVPPGLRYRDDAPGFRWKNGGEGVQMFILDGGCDTRHPEFENADINWIFAASPESLDEPGEDSYYYYKTGTRLFGHGTKVASKIVGKTLGVAPKTSIFLTRLQPQIYGIGVLGVTFYAVLLKVYDYIVESRNTRDKKCVVLFPWNSYSTGGESSRDDSFFKIVIKALAAQSCYMVVTSGNKNDPVDDEGNIPITDYPAVLAGDDSLSSNFVVVGGHDTLGYNLFQFNEFVKISAPGAEVVVATPYEGEPPDGYWSEAYEPIEGTSFAAPLVAGLLANFISQGIEDPLGYLLDITRDPPNPKQPRLAFNGIYPDQWPTALRPQDYTIPPRTGPNGEEEPPPKRIKFSHGDA</sequence>
<keyword evidence="2 5" id="KW-0645">Protease</keyword>
<protein>
    <submittedName>
        <fullName evidence="10">Serine protease</fullName>
    </submittedName>
</protein>
<feature type="transmembrane region" description="Helical" evidence="7">
    <location>
        <begin position="345"/>
        <end position="366"/>
    </location>
</feature>
<keyword evidence="8" id="KW-0732">Signal</keyword>
<evidence type="ECO:0000256" key="2">
    <source>
        <dbReference type="ARBA" id="ARBA00022670"/>
    </source>
</evidence>
<evidence type="ECO:0000256" key="8">
    <source>
        <dbReference type="SAM" id="SignalP"/>
    </source>
</evidence>
<feature type="signal peptide" evidence="8">
    <location>
        <begin position="1"/>
        <end position="32"/>
    </location>
</feature>
<keyword evidence="3 5" id="KW-0378">Hydrolase</keyword>
<dbReference type="SUPFAM" id="SSF52743">
    <property type="entry name" value="Subtilisin-like"/>
    <property type="match status" value="1"/>
</dbReference>
<dbReference type="PROSITE" id="PS00138">
    <property type="entry name" value="SUBTILASE_SER"/>
    <property type="match status" value="1"/>
</dbReference>
<accession>A0AAN8NXE1</accession>
<organism evidence="10 11">
    <name type="scientific">Orbilia javanica</name>
    <dbReference type="NCBI Taxonomy" id="47235"/>
    <lineage>
        <taxon>Eukaryota</taxon>
        <taxon>Fungi</taxon>
        <taxon>Dikarya</taxon>
        <taxon>Ascomycota</taxon>
        <taxon>Pezizomycotina</taxon>
        <taxon>Orbiliomycetes</taxon>
        <taxon>Orbiliales</taxon>
        <taxon>Orbiliaceae</taxon>
        <taxon>Orbilia</taxon>
    </lineage>
</organism>
<evidence type="ECO:0000256" key="4">
    <source>
        <dbReference type="ARBA" id="ARBA00022825"/>
    </source>
</evidence>
<dbReference type="InterPro" id="IPR015500">
    <property type="entry name" value="Peptidase_S8_subtilisin-rel"/>
</dbReference>
<feature type="active site" description="Charge relay system" evidence="5">
    <location>
        <position position="269"/>
    </location>
</feature>
<feature type="region of interest" description="Disordered" evidence="6">
    <location>
        <begin position="552"/>
        <end position="589"/>
    </location>
</feature>
<name>A0AAN8NXE1_9PEZI</name>
<feature type="domain" description="Peptidase S8/S53" evidence="9">
    <location>
        <begin position="261"/>
        <end position="518"/>
    </location>
</feature>
<dbReference type="GO" id="GO:0004252">
    <property type="term" value="F:serine-type endopeptidase activity"/>
    <property type="evidence" value="ECO:0007669"/>
    <property type="project" value="UniProtKB-UniRule"/>
</dbReference>
<feature type="compositionally biased region" description="Basic residues" evidence="6">
    <location>
        <begin position="580"/>
        <end position="589"/>
    </location>
</feature>
<dbReference type="Pfam" id="PF00082">
    <property type="entry name" value="Peptidase_S8"/>
    <property type="match status" value="1"/>
</dbReference>
<dbReference type="PANTHER" id="PTHR43806:SF11">
    <property type="entry name" value="CEREVISIN-RELATED"/>
    <property type="match status" value="1"/>
</dbReference>
<gene>
    <name evidence="10" type="primary">SUB8_1</name>
    <name evidence="10" type="ORF">TWF718_005677</name>
</gene>
<proteinExistence type="inferred from homology"/>
<dbReference type="InterPro" id="IPR022398">
    <property type="entry name" value="Peptidase_S8_His-AS"/>
</dbReference>
<dbReference type="PRINTS" id="PR00723">
    <property type="entry name" value="SUBTILISIN"/>
</dbReference>
<keyword evidence="7" id="KW-1133">Transmembrane helix</keyword>
<dbReference type="InterPro" id="IPR000209">
    <property type="entry name" value="Peptidase_S8/S53_dom"/>
</dbReference>
<comment type="similarity">
    <text evidence="1 5">Belongs to the peptidase S8 family.</text>
</comment>
<keyword evidence="11" id="KW-1185">Reference proteome</keyword>